<dbReference type="Proteomes" id="UP001229421">
    <property type="component" value="Unassembled WGS sequence"/>
</dbReference>
<dbReference type="InterPro" id="IPR007573">
    <property type="entry name" value="QWRF"/>
</dbReference>
<name>A0AAD8LL85_TARER</name>
<organism evidence="3 4">
    <name type="scientific">Tagetes erecta</name>
    <name type="common">African marigold</name>
    <dbReference type="NCBI Taxonomy" id="13708"/>
    <lineage>
        <taxon>Eukaryota</taxon>
        <taxon>Viridiplantae</taxon>
        <taxon>Streptophyta</taxon>
        <taxon>Embryophyta</taxon>
        <taxon>Tracheophyta</taxon>
        <taxon>Spermatophyta</taxon>
        <taxon>Magnoliopsida</taxon>
        <taxon>eudicotyledons</taxon>
        <taxon>Gunneridae</taxon>
        <taxon>Pentapetalae</taxon>
        <taxon>asterids</taxon>
        <taxon>campanulids</taxon>
        <taxon>Asterales</taxon>
        <taxon>Asteraceae</taxon>
        <taxon>Asteroideae</taxon>
        <taxon>Heliantheae alliance</taxon>
        <taxon>Tageteae</taxon>
        <taxon>Tagetes</taxon>
    </lineage>
</organism>
<dbReference type="PANTHER" id="PTHR31807:SF27">
    <property type="entry name" value="QWRF MOTIF-CONTAINING PROTEIN 7"/>
    <property type="match status" value="1"/>
</dbReference>
<dbReference type="GO" id="GO:0051225">
    <property type="term" value="P:spindle assembly"/>
    <property type="evidence" value="ECO:0007669"/>
    <property type="project" value="TreeGrafter"/>
</dbReference>
<gene>
    <name evidence="3" type="ORF">QVD17_07444</name>
</gene>
<feature type="compositionally biased region" description="Polar residues" evidence="2">
    <location>
        <begin position="31"/>
        <end position="43"/>
    </location>
</feature>
<evidence type="ECO:0008006" key="5">
    <source>
        <dbReference type="Google" id="ProtNLM"/>
    </source>
</evidence>
<keyword evidence="4" id="KW-1185">Reference proteome</keyword>
<dbReference type="GO" id="GO:0005737">
    <property type="term" value="C:cytoplasm"/>
    <property type="evidence" value="ECO:0007669"/>
    <property type="project" value="TreeGrafter"/>
</dbReference>
<comment type="caution">
    <text evidence="3">The sequence shown here is derived from an EMBL/GenBank/DDBJ whole genome shotgun (WGS) entry which is preliminary data.</text>
</comment>
<dbReference type="EMBL" id="JAUHHV010000001">
    <property type="protein sequence ID" value="KAK1441503.1"/>
    <property type="molecule type" value="Genomic_DNA"/>
</dbReference>
<evidence type="ECO:0000313" key="4">
    <source>
        <dbReference type="Proteomes" id="UP001229421"/>
    </source>
</evidence>
<dbReference type="GO" id="GO:0008017">
    <property type="term" value="F:microtubule binding"/>
    <property type="evidence" value="ECO:0007669"/>
    <property type="project" value="TreeGrafter"/>
</dbReference>
<feature type="region of interest" description="Disordered" evidence="2">
    <location>
        <begin position="1"/>
        <end position="43"/>
    </location>
</feature>
<reference evidence="3" key="1">
    <citation type="journal article" date="2023" name="bioRxiv">
        <title>Improved chromosome-level genome assembly for marigold (Tagetes erecta).</title>
        <authorList>
            <person name="Jiang F."/>
            <person name="Yuan L."/>
            <person name="Wang S."/>
            <person name="Wang H."/>
            <person name="Xu D."/>
            <person name="Wang A."/>
            <person name="Fan W."/>
        </authorList>
    </citation>
    <scope>NUCLEOTIDE SEQUENCE</scope>
    <source>
        <strain evidence="3">WSJ</strain>
        <tissue evidence="3">Leaf</tissue>
    </source>
</reference>
<comment type="similarity">
    <text evidence="1">Belongs to the QWRF family.</text>
</comment>
<dbReference type="AlphaFoldDB" id="A0AAD8LL85"/>
<dbReference type="Pfam" id="PF04484">
    <property type="entry name" value="QWRF"/>
    <property type="match status" value="1"/>
</dbReference>
<dbReference type="GO" id="GO:0005880">
    <property type="term" value="C:nuclear microtubule"/>
    <property type="evidence" value="ECO:0007669"/>
    <property type="project" value="TreeGrafter"/>
</dbReference>
<evidence type="ECO:0000313" key="3">
    <source>
        <dbReference type="EMBL" id="KAK1441503.1"/>
    </source>
</evidence>
<proteinExistence type="inferred from homology"/>
<feature type="region of interest" description="Disordered" evidence="2">
    <location>
        <begin position="61"/>
        <end position="126"/>
    </location>
</feature>
<feature type="compositionally biased region" description="Low complexity" evidence="2">
    <location>
        <begin position="115"/>
        <end position="126"/>
    </location>
</feature>
<protein>
    <recommendedName>
        <fullName evidence="5">QWRF motif-containing protein 7</fullName>
    </recommendedName>
</protein>
<dbReference type="PANTHER" id="PTHR31807">
    <property type="entry name" value="AUGMIN FAMILY MEMBER"/>
    <property type="match status" value="1"/>
</dbReference>
<sequence length="339" mass="37675">MDHLPRSGSRNHPPPAGKQPSPLLTRCKSENPATSPTTFTAISSNELITFTKSRSISNTNANHMAVNTSSAAKKKASKDTSSKMLPRRKPTSPSAWALSPGRVAPCPPPVPVQSPSPGGKSKSTSGGLSGVLKYFRQKKTASSEDTNMHIFKLMNNRLLQWRFANARAETTMPALKAEAEKKLFNAWLEILAIKNLNMVKRMEVRKLKNDIKFYHILNSQMFLLEKWSRIEAKNFEAVSRVVRKLTVASANIPMLHDSKGDVSAVCEVFETADTHLANIESTIAKLSDQAEKSCYLLTELSIIAKQEHEALTELQRRMAVVALLKEEERSLRAHLMQTK</sequence>
<evidence type="ECO:0000256" key="2">
    <source>
        <dbReference type="SAM" id="MobiDB-lite"/>
    </source>
</evidence>
<feature type="compositionally biased region" description="Pro residues" evidence="2">
    <location>
        <begin position="105"/>
        <end position="114"/>
    </location>
</feature>
<accession>A0AAD8LL85</accession>
<evidence type="ECO:0000256" key="1">
    <source>
        <dbReference type="ARBA" id="ARBA00010016"/>
    </source>
</evidence>